<dbReference type="SUPFAM" id="SSF56112">
    <property type="entry name" value="Protein kinase-like (PK-like)"/>
    <property type="match status" value="1"/>
</dbReference>
<dbReference type="Proteomes" id="UP000249260">
    <property type="component" value="Unassembled WGS sequence"/>
</dbReference>
<organism evidence="2 3">
    <name type="scientific">Paenibacillus montanisoli</name>
    <dbReference type="NCBI Taxonomy" id="2081970"/>
    <lineage>
        <taxon>Bacteria</taxon>
        <taxon>Bacillati</taxon>
        <taxon>Bacillota</taxon>
        <taxon>Bacilli</taxon>
        <taxon>Bacillales</taxon>
        <taxon>Paenibacillaceae</taxon>
        <taxon>Paenibacillus</taxon>
    </lineage>
</organism>
<sequence length="301" mass="34303">MIPACFSDHRSKLRLLNEVTEWSLLRKWALSEVYRVKIRTGETRIIKWGGSEMAGEAEIYRQLVYPLQIKAPLIYEYVEQNNSGVMIMEDAGELNLEQQPLPVHFLEAARELARLRARATANLEKRVLTKEIVNAYSVSMNDFLALLDDLLKSPKLTEASVLRKVKKALPARLERLYQTVPISIVHHDYHAKNLLIQEDGGMMPIDWSIAYLSPHLGDLYCLTTEARALCGLSRDEIMAAYLEAAELPADQLNWQLRIGGICWLIKTLRWLAYGGTEIIPGSEAWIPDLSKDVEHLYAEMV</sequence>
<dbReference type="AlphaFoldDB" id="A0A328U250"/>
<evidence type="ECO:0000259" key="1">
    <source>
        <dbReference type="Pfam" id="PF01636"/>
    </source>
</evidence>
<feature type="domain" description="Aminoglycoside phosphotransferase" evidence="1">
    <location>
        <begin position="53"/>
        <end position="246"/>
    </location>
</feature>
<accession>A0A328U250</accession>
<dbReference type="InterPro" id="IPR002575">
    <property type="entry name" value="Aminoglycoside_PTrfase"/>
</dbReference>
<reference evidence="2 3" key="1">
    <citation type="submission" date="2018-06" db="EMBL/GenBank/DDBJ databases">
        <title>Paenibacillus montanisoli sp. nov., isolated from mountain area soil.</title>
        <authorList>
            <person name="Wu M."/>
        </authorList>
    </citation>
    <scope>NUCLEOTIDE SEQUENCE [LARGE SCALE GENOMIC DNA]</scope>
    <source>
        <strain evidence="2 3">RA17</strain>
    </source>
</reference>
<evidence type="ECO:0000313" key="3">
    <source>
        <dbReference type="Proteomes" id="UP000249260"/>
    </source>
</evidence>
<protein>
    <recommendedName>
        <fullName evidence="1">Aminoglycoside phosphotransferase domain-containing protein</fullName>
    </recommendedName>
</protein>
<dbReference type="Pfam" id="PF01636">
    <property type="entry name" value="APH"/>
    <property type="match status" value="1"/>
</dbReference>
<keyword evidence="3" id="KW-1185">Reference proteome</keyword>
<proteinExistence type="predicted"/>
<dbReference type="Gene3D" id="3.90.1200.10">
    <property type="match status" value="1"/>
</dbReference>
<dbReference type="OrthoDB" id="9800774at2"/>
<dbReference type="InterPro" id="IPR011009">
    <property type="entry name" value="Kinase-like_dom_sf"/>
</dbReference>
<dbReference type="EMBL" id="QLUW01000002">
    <property type="protein sequence ID" value="RAP76132.1"/>
    <property type="molecule type" value="Genomic_DNA"/>
</dbReference>
<dbReference type="RefSeq" id="WP_112882356.1">
    <property type="nucleotide sequence ID" value="NZ_QLUW01000002.1"/>
</dbReference>
<name>A0A328U250_9BACL</name>
<evidence type="ECO:0000313" key="2">
    <source>
        <dbReference type="EMBL" id="RAP76132.1"/>
    </source>
</evidence>
<comment type="caution">
    <text evidence="2">The sequence shown here is derived from an EMBL/GenBank/DDBJ whole genome shotgun (WGS) entry which is preliminary data.</text>
</comment>
<gene>
    <name evidence="2" type="ORF">DL346_11990</name>
</gene>